<dbReference type="PANTHER" id="PTHR42990:SF1">
    <property type="entry name" value="AAA+ ATPASE DOMAIN-CONTAINING PROTEIN"/>
    <property type="match status" value="1"/>
</dbReference>
<dbReference type="EMBL" id="MNZM01000038">
    <property type="protein sequence ID" value="OIP85090.1"/>
    <property type="molecule type" value="Genomic_DNA"/>
</dbReference>
<comment type="caution">
    <text evidence="2">The sequence shown here is derived from an EMBL/GenBank/DDBJ whole genome shotgun (WGS) entry which is preliminary data.</text>
</comment>
<proteinExistence type="predicted"/>
<dbReference type="InterPro" id="IPR003593">
    <property type="entry name" value="AAA+_ATPase"/>
</dbReference>
<dbReference type="Pfam" id="PF13173">
    <property type="entry name" value="AAA_14"/>
    <property type="match status" value="1"/>
</dbReference>
<dbReference type="Pfam" id="PF13635">
    <property type="entry name" value="DUF4143"/>
    <property type="match status" value="1"/>
</dbReference>
<evidence type="ECO:0000313" key="2">
    <source>
        <dbReference type="EMBL" id="OIP85090.1"/>
    </source>
</evidence>
<dbReference type="PANTHER" id="PTHR42990">
    <property type="entry name" value="ATPASE"/>
    <property type="match status" value="1"/>
</dbReference>
<evidence type="ECO:0000313" key="3">
    <source>
        <dbReference type="Proteomes" id="UP000183758"/>
    </source>
</evidence>
<dbReference type="InterPro" id="IPR025420">
    <property type="entry name" value="DUF4143"/>
</dbReference>
<accession>A0A1J5HTG3</accession>
<dbReference type="AlphaFoldDB" id="A0A1J5HTG3"/>
<sequence>MDNQKIEPLLRLNQQAKEKGRVYLKKRYLFDRLLMEKNKNTIIGISGLRGSGKTILLCQLLNQLSSSFYLSGDSIDNINLYELADFLIKNYRIKNLLIDEIHYLKDWSRQLKLISDFLKVKVYFTSSISLNILSLKSDLSRRVKIIDLPIFSLREYLDFKFSQRLSPLKFQDIIKNYKKLFQKFYQQEAYFNDYLSQPLPFMLDDPSHQLVKQVAEKIIEKDLFCYSNLTRIDIEAMKNIINFIANTPISDINYSVLSKNIAITKYKAKQYVDYLEKGYLLKSIFPFSSSVIKEPKIVLTLPFRQVFNYRLTDEQLRGALREEFFTQSIGYLNQPLYYLKSKRGAKTPDYLFIFNGNKYIFEIGGQKKGFSQFKGISDQYKKYLVVYPGVSQNNKIPLILFGLLS</sequence>
<name>A0A1J5HTG3_9BACT</name>
<feature type="domain" description="AAA+ ATPase" evidence="1">
    <location>
        <begin position="39"/>
        <end position="147"/>
    </location>
</feature>
<gene>
    <name evidence="2" type="ORF">AUK04_01635</name>
</gene>
<dbReference type="Proteomes" id="UP000183758">
    <property type="component" value="Unassembled WGS sequence"/>
</dbReference>
<reference evidence="2 3" key="1">
    <citation type="journal article" date="2016" name="Environ. Microbiol.">
        <title>Genomic resolution of a cold subsurface aquifer community provides metabolic insights for novel microbes adapted to high CO concentrations.</title>
        <authorList>
            <person name="Probst A.J."/>
            <person name="Castelle C.J."/>
            <person name="Singh A."/>
            <person name="Brown C.T."/>
            <person name="Anantharaman K."/>
            <person name="Sharon I."/>
            <person name="Hug L.A."/>
            <person name="Burstein D."/>
            <person name="Emerson J.B."/>
            <person name="Thomas B.C."/>
            <person name="Banfield J.F."/>
        </authorList>
    </citation>
    <scope>NUCLEOTIDE SEQUENCE [LARGE SCALE GENOMIC DNA]</scope>
    <source>
        <strain evidence="2">CG2_30_33_16</strain>
    </source>
</reference>
<dbReference type="SMART" id="SM00382">
    <property type="entry name" value="AAA"/>
    <property type="match status" value="1"/>
</dbReference>
<protein>
    <recommendedName>
        <fullName evidence="1">AAA+ ATPase domain-containing protein</fullName>
    </recommendedName>
</protein>
<dbReference type="InterPro" id="IPR027417">
    <property type="entry name" value="P-loop_NTPase"/>
</dbReference>
<dbReference type="SUPFAM" id="SSF52540">
    <property type="entry name" value="P-loop containing nucleoside triphosphate hydrolases"/>
    <property type="match status" value="1"/>
</dbReference>
<organism evidence="2 3">
    <name type="scientific">Candidatus Roizmanbacteria bacterium CG2_30_33_16</name>
    <dbReference type="NCBI Taxonomy" id="1805340"/>
    <lineage>
        <taxon>Bacteria</taxon>
        <taxon>Candidatus Roizmaniibacteriota</taxon>
    </lineage>
</organism>
<dbReference type="InterPro" id="IPR041682">
    <property type="entry name" value="AAA_14"/>
</dbReference>
<evidence type="ECO:0000259" key="1">
    <source>
        <dbReference type="SMART" id="SM00382"/>
    </source>
</evidence>